<proteinExistence type="predicted"/>
<keyword evidence="3" id="KW-1185">Reference proteome</keyword>
<protein>
    <submittedName>
        <fullName evidence="2">Uncharacterized protein</fullName>
    </submittedName>
</protein>
<keyword evidence="1" id="KW-0732">Signal</keyword>
<organism evidence="2">
    <name type="scientific">Gymnodinialimonas phycosphaerae</name>
    <dbReference type="NCBI Taxonomy" id="2841589"/>
    <lineage>
        <taxon>Bacteria</taxon>
        <taxon>Pseudomonadati</taxon>
        <taxon>Pseudomonadota</taxon>
        <taxon>Alphaproteobacteria</taxon>
        <taxon>Rhodobacterales</taxon>
        <taxon>Paracoccaceae</taxon>
        <taxon>Gymnodinialimonas</taxon>
    </lineage>
</organism>
<evidence type="ECO:0000313" key="2">
    <source>
        <dbReference type="EMBL" id="QXL88807.1"/>
    </source>
</evidence>
<dbReference type="RefSeq" id="WP_257891870.1">
    <property type="nucleotide sequence ID" value="NZ_JAIMBW010000001.1"/>
</dbReference>
<dbReference type="EMBL" id="JAIMBW010000001">
    <property type="protein sequence ID" value="MBY4892045.1"/>
    <property type="molecule type" value="Genomic_DNA"/>
</dbReference>
<name>A0A975YGS7_9RHOB</name>
<sequence length="139" mass="15146">MRLAAPLALLLALPLSALPRSGLAQEAPVNWTCVLDILCPDVGGCRDWDQTITIVEGDDGWRVTWNDDLPSEYLLIGDYLPPEDAVEQVRVRTLMFLNERAQSSQMVTFDSTGHVVVTGHQPQAGTRVVTGLGTCEVAE</sequence>
<dbReference type="Proteomes" id="UP000693972">
    <property type="component" value="Unassembled WGS sequence"/>
</dbReference>
<dbReference type="EMBL" id="CP078073">
    <property type="protein sequence ID" value="QXL88807.1"/>
    <property type="molecule type" value="Genomic_DNA"/>
</dbReference>
<accession>A0A975YGS7</accession>
<feature type="signal peptide" evidence="1">
    <location>
        <begin position="1"/>
        <end position="24"/>
    </location>
</feature>
<reference evidence="2 3" key="1">
    <citation type="submission" date="2021-07" db="EMBL/GenBank/DDBJ databases">
        <title>Karlodiniumbacter phycospheric gen. nov., sp. nov., a phycosphere bacterium isolated from karlodinium veneficum.</title>
        <authorList>
            <person name="Peng Y."/>
            <person name="Jiang L."/>
            <person name="Lee J."/>
        </authorList>
    </citation>
    <scope>NUCLEOTIDE SEQUENCE</scope>
    <source>
        <strain evidence="2 3">N5</strain>
    </source>
</reference>
<evidence type="ECO:0000313" key="3">
    <source>
        <dbReference type="Proteomes" id="UP000693972"/>
    </source>
</evidence>
<evidence type="ECO:0000256" key="1">
    <source>
        <dbReference type="SAM" id="SignalP"/>
    </source>
</evidence>
<gene>
    <name evidence="2" type="ORF">KUL25_04630</name>
</gene>
<feature type="chain" id="PRO_5037402374" evidence="1">
    <location>
        <begin position="25"/>
        <end position="139"/>
    </location>
</feature>
<dbReference type="AlphaFoldDB" id="A0A975YGS7"/>